<evidence type="ECO:0000313" key="8">
    <source>
        <dbReference type="EMBL" id="ORW21674.1"/>
    </source>
</evidence>
<dbReference type="InterPro" id="IPR051331">
    <property type="entry name" value="Chorismate_mutase-related"/>
</dbReference>
<dbReference type="NCBIfam" id="NF006741">
    <property type="entry name" value="PRK09269.1"/>
    <property type="match status" value="1"/>
</dbReference>
<keyword evidence="9" id="KW-1185">Reference proteome</keyword>
<evidence type="ECO:0000256" key="5">
    <source>
        <dbReference type="PIRNR" id="PIRNR026640"/>
    </source>
</evidence>
<keyword evidence="4 5" id="KW-0413">Isomerase</keyword>
<dbReference type="InterPro" id="IPR036263">
    <property type="entry name" value="Chorismate_II_sf"/>
</dbReference>
<evidence type="ECO:0000256" key="1">
    <source>
        <dbReference type="ARBA" id="ARBA00004817"/>
    </source>
</evidence>
<evidence type="ECO:0000256" key="3">
    <source>
        <dbReference type="ARBA" id="ARBA00022729"/>
    </source>
</evidence>
<dbReference type="UniPathway" id="UPA00120">
    <property type="reaction ID" value="UER00203"/>
</dbReference>
<dbReference type="Gene3D" id="1.20.59.10">
    <property type="entry name" value="Chorismate mutase"/>
    <property type="match status" value="1"/>
</dbReference>
<dbReference type="GO" id="GO:0009697">
    <property type="term" value="P:salicylic acid biosynthetic process"/>
    <property type="evidence" value="ECO:0007669"/>
    <property type="project" value="TreeGrafter"/>
</dbReference>
<dbReference type="EMBL" id="LQPH01000126">
    <property type="protein sequence ID" value="ORW21674.1"/>
    <property type="molecule type" value="Genomic_DNA"/>
</dbReference>
<dbReference type="GO" id="GO:0004106">
    <property type="term" value="F:chorismate mutase activity"/>
    <property type="evidence" value="ECO:0007669"/>
    <property type="project" value="UniProtKB-EC"/>
</dbReference>
<dbReference type="PANTHER" id="PTHR38041">
    <property type="entry name" value="CHORISMATE MUTASE"/>
    <property type="match status" value="1"/>
</dbReference>
<dbReference type="GO" id="GO:0046417">
    <property type="term" value="P:chorismate metabolic process"/>
    <property type="evidence" value="ECO:0007669"/>
    <property type="project" value="InterPro"/>
</dbReference>
<name>A0A0F5N7E6_9MYCO</name>
<dbReference type="EC" id="5.4.99.5" evidence="2 5"/>
<dbReference type="InterPro" id="IPR036979">
    <property type="entry name" value="CM_dom_sf"/>
</dbReference>
<dbReference type="PANTHER" id="PTHR38041:SF2">
    <property type="entry name" value="SECRETED CHORISMATE MUTASE"/>
    <property type="match status" value="1"/>
</dbReference>
<accession>A0A0F5N7E6</accession>
<comment type="function">
    <text evidence="5">Catalyzes the Claisen rearrangement of chorismate to prephenate.</text>
</comment>
<evidence type="ECO:0000313" key="9">
    <source>
        <dbReference type="Proteomes" id="UP000193781"/>
    </source>
</evidence>
<evidence type="ECO:0000256" key="2">
    <source>
        <dbReference type="ARBA" id="ARBA00012404"/>
    </source>
</evidence>
<evidence type="ECO:0000259" key="7">
    <source>
        <dbReference type="PROSITE" id="PS51168"/>
    </source>
</evidence>
<feature type="chain" id="PRO_5030006503" description="Chorismate mutase" evidence="6">
    <location>
        <begin position="32"/>
        <end position="192"/>
    </location>
</feature>
<evidence type="ECO:0000256" key="4">
    <source>
        <dbReference type="ARBA" id="ARBA00023235"/>
    </source>
</evidence>
<dbReference type="PROSITE" id="PS51168">
    <property type="entry name" value="CHORISMATE_MUT_2"/>
    <property type="match status" value="1"/>
</dbReference>
<dbReference type="PIRSF" id="PIRSF026640">
    <property type="entry name" value="Peripl_chor_mut"/>
    <property type="match status" value="1"/>
</dbReference>
<dbReference type="AlphaFoldDB" id="A0A0F5N7E6"/>
<evidence type="ECO:0000256" key="6">
    <source>
        <dbReference type="SAM" id="SignalP"/>
    </source>
</evidence>
<comment type="catalytic activity">
    <reaction evidence="5">
        <text>chorismate = prephenate</text>
        <dbReference type="Rhea" id="RHEA:13897"/>
        <dbReference type="ChEBI" id="CHEBI:29748"/>
        <dbReference type="ChEBI" id="CHEBI:29934"/>
        <dbReference type="EC" id="5.4.99.5"/>
    </reaction>
</comment>
<dbReference type="Pfam" id="PF01817">
    <property type="entry name" value="CM_2"/>
    <property type="match status" value="1"/>
</dbReference>
<feature type="signal peptide" evidence="6">
    <location>
        <begin position="1"/>
        <end position="31"/>
    </location>
</feature>
<dbReference type="InterPro" id="IPR002701">
    <property type="entry name" value="CM_II_prokaryot"/>
</dbReference>
<keyword evidence="3 6" id="KW-0732">Signal</keyword>
<dbReference type="Proteomes" id="UP000193781">
    <property type="component" value="Unassembled WGS sequence"/>
</dbReference>
<dbReference type="SMART" id="SM00830">
    <property type="entry name" value="CM_2"/>
    <property type="match status" value="1"/>
</dbReference>
<comment type="caution">
    <text evidence="8">The sequence shown here is derived from an EMBL/GenBank/DDBJ whole genome shotgun (WGS) entry which is preliminary data.</text>
</comment>
<gene>
    <name evidence="8" type="ORF">AWC17_06165</name>
</gene>
<sequence>MVMTNRRITQIARCGGVIGGLAILVASPARADTSPLTELVDAAAQRLQIAEPVAAFKWSTHGAIEDQGRVQQELAKMAAQASGRQIDPDYVTRVFGDQISATEGVEYSRFADWKLNPGGAPTESADLSASRSAIDDLNQTMLTQFVANWDLLHSPACPAQLDLARRGVIRGRQLDGLYQRALALATQSYCQQ</sequence>
<dbReference type="NCBIfam" id="TIGR01806">
    <property type="entry name" value="CM_mono2"/>
    <property type="match status" value="1"/>
</dbReference>
<dbReference type="InterPro" id="IPR008240">
    <property type="entry name" value="Chorismate_mutase_periplasmic"/>
</dbReference>
<protein>
    <recommendedName>
        <fullName evidence="2 5">Chorismate mutase</fullName>
        <ecNumber evidence="2 5">5.4.99.5</ecNumber>
    </recommendedName>
</protein>
<dbReference type="STRING" id="244292.ABW17_18975"/>
<feature type="domain" description="Chorismate mutase" evidence="7">
    <location>
        <begin position="15"/>
        <end position="110"/>
    </location>
</feature>
<comment type="pathway">
    <text evidence="1 5">Metabolic intermediate biosynthesis; prephenate biosynthesis; prephenate from chorismate: step 1/1.</text>
</comment>
<reference evidence="8 9" key="1">
    <citation type="submission" date="2016-01" db="EMBL/GenBank/DDBJ databases">
        <title>The new phylogeny of the genus Mycobacterium.</title>
        <authorList>
            <person name="Tarcisio F."/>
            <person name="Conor M."/>
            <person name="Antonella G."/>
            <person name="Elisabetta G."/>
            <person name="Giulia F.S."/>
            <person name="Sara T."/>
            <person name="Anna F."/>
            <person name="Clotilde B."/>
            <person name="Roberto B."/>
            <person name="Veronica D.S."/>
            <person name="Fabio R."/>
            <person name="Monica P."/>
            <person name="Olivier J."/>
            <person name="Enrico T."/>
            <person name="Nicola S."/>
        </authorList>
    </citation>
    <scope>NUCLEOTIDE SEQUENCE [LARGE SCALE GENOMIC DNA]</scope>
    <source>
        <strain evidence="8 9">DSM 44803</strain>
    </source>
</reference>
<dbReference type="SUPFAM" id="SSF48600">
    <property type="entry name" value="Chorismate mutase II"/>
    <property type="match status" value="1"/>
</dbReference>
<proteinExistence type="predicted"/>
<organism evidence="8 9">
    <name type="scientific">Mycobacterium nebraskense</name>
    <dbReference type="NCBI Taxonomy" id="244292"/>
    <lineage>
        <taxon>Bacteria</taxon>
        <taxon>Bacillati</taxon>
        <taxon>Actinomycetota</taxon>
        <taxon>Actinomycetes</taxon>
        <taxon>Mycobacteriales</taxon>
        <taxon>Mycobacteriaceae</taxon>
        <taxon>Mycobacterium</taxon>
    </lineage>
</organism>